<accession>A0A381P9E9</accession>
<dbReference type="PANTHER" id="PTHR13136">
    <property type="entry name" value="TESTIS DEVELOPMENT PROTEIN PRTD"/>
    <property type="match status" value="1"/>
</dbReference>
<proteinExistence type="predicted"/>
<dbReference type="InterPro" id="IPR026555">
    <property type="entry name" value="NSL3/Tex30"/>
</dbReference>
<name>A0A381P9E9_9ZZZZ</name>
<reference evidence="2" key="1">
    <citation type="submission" date="2018-05" db="EMBL/GenBank/DDBJ databases">
        <authorList>
            <person name="Lanie J.A."/>
            <person name="Ng W.-L."/>
            <person name="Kazmierczak K.M."/>
            <person name="Andrzejewski T.M."/>
            <person name="Davidsen T.M."/>
            <person name="Wayne K.J."/>
            <person name="Tettelin H."/>
            <person name="Glass J.I."/>
            <person name="Rusch D."/>
            <person name="Podicherti R."/>
            <person name="Tsui H.-C.T."/>
            <person name="Winkler M.E."/>
        </authorList>
    </citation>
    <scope>NUCLEOTIDE SEQUENCE</scope>
</reference>
<sequence length="217" mass="23792">MTGLTLSVGDRRVGAIYNKVAEPIATLVFGHGAGGDMHHRTMKAISEAFSEMGIAMLRFNFPFKEDGRTRVDSRAVSTATVKAAVEFAIANYRMPLFLGGHSFGGRMASHAVVDYELNVDGMIFCSFPLHPRGKPSTARADHLVAIKRPMLFLSGTRDALADPDLLGPMVTVVGARLQWLETANHGYSVLKRTRRRQDDVFEEMAGYARDFVVSVTS</sequence>
<dbReference type="PANTHER" id="PTHR13136:SF11">
    <property type="entry name" value="TESTIS-EXPRESSED PROTEIN 30"/>
    <property type="match status" value="1"/>
</dbReference>
<evidence type="ECO:0000313" key="2">
    <source>
        <dbReference type="EMBL" id="SUZ63592.1"/>
    </source>
</evidence>
<dbReference type="AlphaFoldDB" id="A0A381P9E9"/>
<protein>
    <recommendedName>
        <fullName evidence="1">KANL3/Tex30 alpha/beta hydrolase-like domain-containing protein</fullName>
    </recommendedName>
</protein>
<dbReference type="InterPro" id="IPR046879">
    <property type="entry name" value="KANL3/Tex30_Abhydrolase"/>
</dbReference>
<dbReference type="InterPro" id="IPR029058">
    <property type="entry name" value="AB_hydrolase_fold"/>
</dbReference>
<organism evidence="2">
    <name type="scientific">marine metagenome</name>
    <dbReference type="NCBI Taxonomy" id="408172"/>
    <lineage>
        <taxon>unclassified sequences</taxon>
        <taxon>metagenomes</taxon>
        <taxon>ecological metagenomes</taxon>
    </lineage>
</organism>
<dbReference type="EMBL" id="UINC01000920">
    <property type="protein sequence ID" value="SUZ63592.1"/>
    <property type="molecule type" value="Genomic_DNA"/>
</dbReference>
<dbReference type="SUPFAM" id="SSF53474">
    <property type="entry name" value="alpha/beta-Hydrolases"/>
    <property type="match status" value="1"/>
</dbReference>
<feature type="domain" description="KANL3/Tex30 alpha/beta hydrolase-like" evidence="1">
    <location>
        <begin position="25"/>
        <end position="212"/>
    </location>
</feature>
<gene>
    <name evidence="2" type="ORF">METZ01_LOCUS16446</name>
</gene>
<dbReference type="Gene3D" id="3.40.50.1820">
    <property type="entry name" value="alpha/beta hydrolase"/>
    <property type="match status" value="1"/>
</dbReference>
<evidence type="ECO:0000259" key="1">
    <source>
        <dbReference type="Pfam" id="PF20408"/>
    </source>
</evidence>
<dbReference type="Pfam" id="PF20408">
    <property type="entry name" value="Abhydrolase_11"/>
    <property type="match status" value="1"/>
</dbReference>